<comment type="similarity">
    <text evidence="1 2">Belongs to the cytochrome P450 family.</text>
</comment>
<dbReference type="Gene3D" id="1.10.630.10">
    <property type="entry name" value="Cytochrome P450"/>
    <property type="match status" value="1"/>
</dbReference>
<dbReference type="InterPro" id="IPR002397">
    <property type="entry name" value="Cyt_P450_B"/>
</dbReference>
<name>A0ABQ2LT29_9ACTN</name>
<organism evidence="4 5">
    <name type="scientific">Streptomyces daqingensis</name>
    <dbReference type="NCBI Taxonomy" id="1472640"/>
    <lineage>
        <taxon>Bacteria</taxon>
        <taxon>Bacillati</taxon>
        <taxon>Actinomycetota</taxon>
        <taxon>Actinomycetes</taxon>
        <taxon>Kitasatosporales</taxon>
        <taxon>Streptomycetaceae</taxon>
        <taxon>Streptomyces</taxon>
    </lineage>
</organism>
<accession>A0ABQ2LT29</accession>
<protein>
    <submittedName>
        <fullName evidence="4">Cytochrome P450</fullName>
    </submittedName>
</protein>
<keyword evidence="2" id="KW-0349">Heme</keyword>
<dbReference type="EMBL" id="BMMP01000001">
    <property type="protein sequence ID" value="GGO42859.1"/>
    <property type="molecule type" value="Genomic_DNA"/>
</dbReference>
<evidence type="ECO:0000256" key="3">
    <source>
        <dbReference type="SAM" id="MobiDB-lite"/>
    </source>
</evidence>
<dbReference type="SUPFAM" id="SSF48264">
    <property type="entry name" value="Cytochrome P450"/>
    <property type="match status" value="1"/>
</dbReference>
<sequence>MTHTGCPLSNGLPTHRENPLDPPEILGRLRSEQPIAPMVFPDGHEGWVVTDYALARELLVDSRLSSKGSLKHLAFPSDRAMDFDFEKDLPPGQFEHMDPPEHTRYRKLLTSDFTLRRMRRLVPRIEEIAADRVAAMRRKGPPADLVHDFAFPMSSEVICELLGIPVESRESFEADSSKLLNLDTAPEEVLGALHNITGLLGKVAAQKSSDPGDDLLTKLVTSGEVDEAELIGMSLLLLVAGHETTANMLSLGIYTLLREPDQLARLRADESLLEGAVEELLRLLTIVHIGVQRSPTEDMEIRGVPVKAGQTVLIHLPSTNRDPERFPDPDRLDVTRRAVGHLTFSHGIHQCLGQQLARLELRVGYATLLREFPDLRLAVPAEEVPMRENMTVYGVHELPVAW</sequence>
<dbReference type="InterPro" id="IPR017972">
    <property type="entry name" value="Cyt_P450_CS"/>
</dbReference>
<evidence type="ECO:0000313" key="4">
    <source>
        <dbReference type="EMBL" id="GGO42859.1"/>
    </source>
</evidence>
<comment type="caution">
    <text evidence="4">The sequence shown here is derived from an EMBL/GenBank/DDBJ whole genome shotgun (WGS) entry which is preliminary data.</text>
</comment>
<dbReference type="InterPro" id="IPR001128">
    <property type="entry name" value="Cyt_P450"/>
</dbReference>
<evidence type="ECO:0000256" key="1">
    <source>
        <dbReference type="ARBA" id="ARBA00010617"/>
    </source>
</evidence>
<gene>
    <name evidence="4" type="ORF">GCM10012287_04720</name>
</gene>
<keyword evidence="2" id="KW-0503">Monooxygenase</keyword>
<proteinExistence type="inferred from homology"/>
<dbReference type="CDD" id="cd11030">
    <property type="entry name" value="CYP105-like"/>
    <property type="match status" value="1"/>
</dbReference>
<dbReference type="PRINTS" id="PR00359">
    <property type="entry name" value="BP450"/>
</dbReference>
<dbReference type="PRINTS" id="PR00385">
    <property type="entry name" value="P450"/>
</dbReference>
<keyword evidence="2" id="KW-0560">Oxidoreductase</keyword>
<keyword evidence="5" id="KW-1185">Reference proteome</keyword>
<dbReference type="InterPro" id="IPR036396">
    <property type="entry name" value="Cyt_P450_sf"/>
</dbReference>
<dbReference type="Pfam" id="PF00067">
    <property type="entry name" value="p450"/>
    <property type="match status" value="1"/>
</dbReference>
<reference evidence="5" key="1">
    <citation type="journal article" date="2019" name="Int. J. Syst. Evol. Microbiol.">
        <title>The Global Catalogue of Microorganisms (GCM) 10K type strain sequencing project: providing services to taxonomists for standard genome sequencing and annotation.</title>
        <authorList>
            <consortium name="The Broad Institute Genomics Platform"/>
            <consortium name="The Broad Institute Genome Sequencing Center for Infectious Disease"/>
            <person name="Wu L."/>
            <person name="Ma J."/>
        </authorList>
    </citation>
    <scope>NUCLEOTIDE SEQUENCE [LARGE SCALE GENOMIC DNA]</scope>
    <source>
        <strain evidence="5">CGMCC 4.7178</strain>
    </source>
</reference>
<dbReference type="Proteomes" id="UP000631535">
    <property type="component" value="Unassembled WGS sequence"/>
</dbReference>
<feature type="region of interest" description="Disordered" evidence="3">
    <location>
        <begin position="1"/>
        <end position="23"/>
    </location>
</feature>
<dbReference type="PROSITE" id="PS00086">
    <property type="entry name" value="CYTOCHROME_P450"/>
    <property type="match status" value="1"/>
</dbReference>
<dbReference type="RefSeq" id="WP_189035323.1">
    <property type="nucleotide sequence ID" value="NZ_BMMP01000001.1"/>
</dbReference>
<evidence type="ECO:0000256" key="2">
    <source>
        <dbReference type="RuleBase" id="RU000461"/>
    </source>
</evidence>
<evidence type="ECO:0000313" key="5">
    <source>
        <dbReference type="Proteomes" id="UP000631535"/>
    </source>
</evidence>
<dbReference type="PANTHER" id="PTHR46696">
    <property type="entry name" value="P450, PUTATIVE (EUROFUNG)-RELATED"/>
    <property type="match status" value="1"/>
</dbReference>
<dbReference type="PANTHER" id="PTHR46696:SF1">
    <property type="entry name" value="CYTOCHROME P450 YJIB-RELATED"/>
    <property type="match status" value="1"/>
</dbReference>
<keyword evidence="2" id="KW-0479">Metal-binding</keyword>
<keyword evidence="2" id="KW-0408">Iron</keyword>